<dbReference type="CDD" id="cd00822">
    <property type="entry name" value="TopoII_Trans_DNA_gyrase"/>
    <property type="match status" value="1"/>
</dbReference>
<evidence type="ECO:0000256" key="8">
    <source>
        <dbReference type="ARBA" id="ARBA00023125"/>
    </source>
</evidence>
<dbReference type="GO" id="GO:0006265">
    <property type="term" value="P:DNA topological change"/>
    <property type="evidence" value="ECO:0007669"/>
    <property type="project" value="InterPro"/>
</dbReference>
<keyword evidence="7" id="KW-0799">Topoisomerase</keyword>
<comment type="cofactor">
    <cofactor evidence="2">
        <name>Mg(2+)</name>
        <dbReference type="ChEBI" id="CHEBI:18420"/>
    </cofactor>
</comment>
<evidence type="ECO:0000256" key="1">
    <source>
        <dbReference type="ARBA" id="ARBA00000185"/>
    </source>
</evidence>
<dbReference type="Gene3D" id="3.30.565.10">
    <property type="entry name" value="Histidine kinase-like ATPase, C-terminal domain"/>
    <property type="match status" value="1"/>
</dbReference>
<keyword evidence="6" id="KW-0067">ATP-binding</keyword>
<dbReference type="InterPro" id="IPR013506">
    <property type="entry name" value="Topo_IIA_bsu_dom2"/>
</dbReference>
<evidence type="ECO:0000256" key="2">
    <source>
        <dbReference type="ARBA" id="ARBA00001946"/>
    </source>
</evidence>
<proteinExistence type="inferred from homology"/>
<dbReference type="PANTHER" id="PTHR45866">
    <property type="entry name" value="DNA GYRASE/TOPOISOMERASE SUBUNIT B"/>
    <property type="match status" value="1"/>
</dbReference>
<evidence type="ECO:0000256" key="9">
    <source>
        <dbReference type="ARBA" id="ARBA00023235"/>
    </source>
</evidence>
<dbReference type="InterPro" id="IPR036890">
    <property type="entry name" value="HATPase_C_sf"/>
</dbReference>
<evidence type="ECO:0000259" key="10">
    <source>
        <dbReference type="SMART" id="SM00387"/>
    </source>
</evidence>
<dbReference type="Gene3D" id="3.30.230.10">
    <property type="match status" value="1"/>
</dbReference>
<comment type="catalytic activity">
    <reaction evidence="1">
        <text>ATP-dependent breakage, passage and rejoining of double-stranded DNA.</text>
        <dbReference type="EC" id="5.6.2.2"/>
    </reaction>
</comment>
<reference evidence="11" key="1">
    <citation type="submission" date="2018-05" db="EMBL/GenBank/DDBJ databases">
        <authorList>
            <person name="Lanie J.A."/>
            <person name="Ng W.-L."/>
            <person name="Kazmierczak K.M."/>
            <person name="Andrzejewski T.M."/>
            <person name="Davidsen T.M."/>
            <person name="Wayne K.J."/>
            <person name="Tettelin H."/>
            <person name="Glass J.I."/>
            <person name="Rusch D."/>
            <person name="Podicherti R."/>
            <person name="Tsui H.-C.T."/>
            <person name="Winkler M.E."/>
        </authorList>
    </citation>
    <scope>NUCLEOTIDE SEQUENCE</scope>
</reference>
<dbReference type="EMBL" id="UINC01127610">
    <property type="protein sequence ID" value="SVD06842.1"/>
    <property type="molecule type" value="Genomic_DNA"/>
</dbReference>
<dbReference type="AlphaFoldDB" id="A0A382SBA3"/>
<evidence type="ECO:0000256" key="5">
    <source>
        <dbReference type="ARBA" id="ARBA00022741"/>
    </source>
</evidence>
<dbReference type="InterPro" id="IPR001241">
    <property type="entry name" value="Topo_IIA"/>
</dbReference>
<gene>
    <name evidence="11" type="ORF">METZ01_LOCUS359696</name>
</gene>
<dbReference type="GO" id="GO:0005524">
    <property type="term" value="F:ATP binding"/>
    <property type="evidence" value="ECO:0007669"/>
    <property type="project" value="UniProtKB-KW"/>
</dbReference>
<dbReference type="PANTHER" id="PTHR45866:SF1">
    <property type="entry name" value="DNA GYRASE SUBUNIT B, MITOCHONDRIAL"/>
    <property type="match status" value="1"/>
</dbReference>
<dbReference type="InterPro" id="IPR003594">
    <property type="entry name" value="HATPase_dom"/>
</dbReference>
<dbReference type="SUPFAM" id="SSF54211">
    <property type="entry name" value="Ribosomal protein S5 domain 2-like"/>
    <property type="match status" value="1"/>
</dbReference>
<keyword evidence="5" id="KW-0547">Nucleotide-binding</keyword>
<dbReference type="Pfam" id="PF00204">
    <property type="entry name" value="DNA_gyraseB"/>
    <property type="match status" value="1"/>
</dbReference>
<protein>
    <recommendedName>
        <fullName evidence="4">DNA topoisomerase (ATP-hydrolyzing)</fullName>
        <ecNumber evidence="4">5.6.2.2</ecNumber>
    </recommendedName>
</protein>
<dbReference type="SMART" id="SM00387">
    <property type="entry name" value="HATPase_c"/>
    <property type="match status" value="1"/>
</dbReference>
<evidence type="ECO:0000256" key="3">
    <source>
        <dbReference type="ARBA" id="ARBA00010708"/>
    </source>
</evidence>
<evidence type="ECO:0000313" key="11">
    <source>
        <dbReference type="EMBL" id="SVD06842.1"/>
    </source>
</evidence>
<feature type="domain" description="Histidine kinase/HSP90-like ATPase" evidence="10">
    <location>
        <begin position="1"/>
        <end position="143"/>
    </location>
</feature>
<dbReference type="GO" id="GO:0003677">
    <property type="term" value="F:DNA binding"/>
    <property type="evidence" value="ECO:0007669"/>
    <property type="project" value="UniProtKB-KW"/>
</dbReference>
<comment type="similarity">
    <text evidence="3">Belongs to the type II topoisomerase GyrB family.</text>
</comment>
<dbReference type="SMART" id="SM00433">
    <property type="entry name" value="TOP2c"/>
    <property type="match status" value="1"/>
</dbReference>
<dbReference type="CDD" id="cd16928">
    <property type="entry name" value="HATPase_GyrB-like"/>
    <property type="match status" value="1"/>
</dbReference>
<dbReference type="SUPFAM" id="SSF55874">
    <property type="entry name" value="ATPase domain of HSP90 chaperone/DNA topoisomerase II/histidine kinase"/>
    <property type="match status" value="1"/>
</dbReference>
<evidence type="ECO:0000256" key="6">
    <source>
        <dbReference type="ARBA" id="ARBA00022840"/>
    </source>
</evidence>
<sequence>GSGLHHMVFEVVDNSVDEALAGYCDTIDVIIHQDESITVKDNGRGVPVDKHRGEKKSAAEVIMTVLHAGGKFDDDSYQVSGGLHGVGVSVVNALSETLSLRIHKGGFLYLQDYKHGVPTKPIKRGAKTTKQGTTIHFKPSTKTFTNASFQYEVLSRRLRELSFLNSGLRINLFDERNNKKDTFFFKGGIKAFVSHLNKTQKPTHEQVIYINKTTKKINIEIAIQWNESYRENMYCFANTIRQKDGGTHLAGFRGALTRTINSYINKSSTKEQSVVSGEDCREGMTAIISVKHPDPKFSSQTKDKLVSSEVKGI</sequence>
<keyword evidence="9" id="KW-0413">Isomerase</keyword>
<feature type="non-terminal residue" evidence="11">
    <location>
        <position position="1"/>
    </location>
</feature>
<keyword evidence="8" id="KW-0238">DNA-binding</keyword>
<evidence type="ECO:0000256" key="7">
    <source>
        <dbReference type="ARBA" id="ARBA00023029"/>
    </source>
</evidence>
<feature type="non-terminal residue" evidence="11">
    <location>
        <position position="313"/>
    </location>
</feature>
<organism evidence="11">
    <name type="scientific">marine metagenome</name>
    <dbReference type="NCBI Taxonomy" id="408172"/>
    <lineage>
        <taxon>unclassified sequences</taxon>
        <taxon>metagenomes</taxon>
        <taxon>ecological metagenomes</taxon>
    </lineage>
</organism>
<dbReference type="GO" id="GO:0003918">
    <property type="term" value="F:DNA topoisomerase type II (double strand cut, ATP-hydrolyzing) activity"/>
    <property type="evidence" value="ECO:0007669"/>
    <property type="project" value="UniProtKB-EC"/>
</dbReference>
<evidence type="ECO:0000256" key="4">
    <source>
        <dbReference type="ARBA" id="ARBA00012895"/>
    </source>
</evidence>
<dbReference type="InterPro" id="IPR020568">
    <property type="entry name" value="Ribosomal_Su5_D2-typ_SF"/>
</dbReference>
<name>A0A382SBA3_9ZZZZ</name>
<dbReference type="InterPro" id="IPR014721">
    <property type="entry name" value="Ribsml_uS5_D2-typ_fold_subgr"/>
</dbReference>
<dbReference type="Pfam" id="PF02518">
    <property type="entry name" value="HATPase_c"/>
    <property type="match status" value="1"/>
</dbReference>
<accession>A0A382SBA3</accession>
<dbReference type="EC" id="5.6.2.2" evidence="4"/>
<dbReference type="PRINTS" id="PR00418">
    <property type="entry name" value="TPI2FAMILY"/>
</dbReference>